<dbReference type="PANTHER" id="PTHR23264:SF35">
    <property type="entry name" value="CYTOSOLIC FE-S CLUSTER ASSEMBLY FACTOR NUBP1"/>
    <property type="match status" value="1"/>
</dbReference>
<sequence length="319" mass="33903">MADRPENAPGECPGTQSEAAGKATPCQGCPNQQICASGQAKGPDPDIEIVKHKLLSVQHIILILSGKGGVGKSTVTSGLAHAFAADNVQNVGLLDIDICGPSIPRIMGLEGEQVHQSGSGWSPVFVEENLGVMSVGFLLASPDDAVIWRGPKKNGLIKQFLRDVDWGELNYLLIDTPPGTSDEHLSIAQYLKGSNVDGAVIVTTPQEISLLDVRKEINFCQKVGIPIIGVIENMSGFVCPKCKTESQIFPPTTGGADKMAADLNVPFLGKIPLDPQIGKCCDEGKSFLREVPDSPAAKAYHMVYKKIVDSTKGEIMDTS</sequence>
<evidence type="ECO:0000256" key="1">
    <source>
        <dbReference type="ARBA" id="ARBA00022485"/>
    </source>
</evidence>
<feature type="binding site" evidence="8">
    <location>
        <position position="242"/>
    </location>
    <ligand>
        <name>[4Fe-4S] cluster</name>
        <dbReference type="ChEBI" id="CHEBI:49883"/>
        <label>2</label>
        <note>ligand shared with heterodimeric partner</note>
    </ligand>
</feature>
<dbReference type="HAMAP" id="MF_02040">
    <property type="entry name" value="Mrp_NBP35"/>
    <property type="match status" value="1"/>
</dbReference>
<evidence type="ECO:0000256" key="6">
    <source>
        <dbReference type="ARBA" id="ARBA00023004"/>
    </source>
</evidence>
<organism evidence="10 11">
    <name type="scientific">Limulus polyphemus</name>
    <name type="common">Atlantic horseshoe crab</name>
    <dbReference type="NCBI Taxonomy" id="6850"/>
    <lineage>
        <taxon>Eukaryota</taxon>
        <taxon>Metazoa</taxon>
        <taxon>Ecdysozoa</taxon>
        <taxon>Arthropoda</taxon>
        <taxon>Chelicerata</taxon>
        <taxon>Merostomata</taxon>
        <taxon>Xiphosura</taxon>
        <taxon>Limulidae</taxon>
        <taxon>Limulus</taxon>
    </lineage>
</organism>
<evidence type="ECO:0000256" key="9">
    <source>
        <dbReference type="SAM" id="MobiDB-lite"/>
    </source>
</evidence>
<dbReference type="InterPro" id="IPR027417">
    <property type="entry name" value="P-loop_NTPase"/>
</dbReference>
<feature type="binding site" evidence="8">
    <location>
        <position position="239"/>
    </location>
    <ligand>
        <name>[4Fe-4S] cluster</name>
        <dbReference type="ChEBI" id="CHEBI:49883"/>
        <label>2</label>
        <note>ligand shared with heterodimeric partner</note>
    </ligand>
</feature>
<evidence type="ECO:0000256" key="7">
    <source>
        <dbReference type="ARBA" id="ARBA00023014"/>
    </source>
</evidence>
<evidence type="ECO:0000256" key="4">
    <source>
        <dbReference type="ARBA" id="ARBA00022741"/>
    </source>
</evidence>
<feature type="binding site" evidence="8">
    <location>
        <position position="26"/>
    </location>
    <ligand>
        <name>[4Fe-4S] cluster</name>
        <dbReference type="ChEBI" id="CHEBI:49883"/>
        <label>1</label>
    </ligand>
</feature>
<dbReference type="PANTHER" id="PTHR23264">
    <property type="entry name" value="NUCLEOTIDE-BINDING PROTEIN NBP35 YEAST -RELATED"/>
    <property type="match status" value="1"/>
</dbReference>
<keyword evidence="6 8" id="KW-0408">Iron</keyword>
<feature type="binding site" evidence="8">
    <location>
        <position position="29"/>
    </location>
    <ligand>
        <name>[4Fe-4S] cluster</name>
        <dbReference type="ChEBI" id="CHEBI:49883"/>
        <label>1</label>
    </ligand>
</feature>
<reference evidence="11" key="1">
    <citation type="submission" date="2025-08" db="UniProtKB">
        <authorList>
            <consortium name="RefSeq"/>
        </authorList>
    </citation>
    <scope>IDENTIFICATION</scope>
    <source>
        <tissue evidence="11">Muscle</tissue>
    </source>
</reference>
<comment type="subunit">
    <text evidence="8">Heterotetramer of 2 NUBP1 and 2 NUBP2 chains.</text>
</comment>
<evidence type="ECO:0000256" key="2">
    <source>
        <dbReference type="ARBA" id="ARBA00022490"/>
    </source>
</evidence>
<dbReference type="Gene3D" id="3.40.50.300">
    <property type="entry name" value="P-loop containing nucleotide triphosphate hydrolases"/>
    <property type="match status" value="1"/>
</dbReference>
<protein>
    <recommendedName>
        <fullName evidence="8">Cytosolic Fe-S cluster assembly factor NUBP1 homolog</fullName>
    </recommendedName>
</protein>
<evidence type="ECO:0000256" key="5">
    <source>
        <dbReference type="ARBA" id="ARBA00022840"/>
    </source>
</evidence>
<comment type="function">
    <text evidence="8">Component of the cytosolic iron-sulfur (Fe/S) protein assembly (CIA) machinery. Required for maturation of extramitochondrial Fe-S proteins. The NUBP1-NUBP2 heterotetramer forms a Fe-S scaffold complex, mediating the de novo assembly of an Fe-S cluster and its transfer to target apoproteins.</text>
</comment>
<evidence type="ECO:0000313" key="11">
    <source>
        <dbReference type="RefSeq" id="XP_013779473.1"/>
    </source>
</evidence>
<dbReference type="InterPro" id="IPR019591">
    <property type="entry name" value="Mrp/NBP35_ATP-bd"/>
</dbReference>
<dbReference type="Pfam" id="PF10609">
    <property type="entry name" value="ParA"/>
    <property type="match status" value="1"/>
</dbReference>
<dbReference type="HAMAP" id="MF_03038">
    <property type="entry name" value="NUBP1"/>
    <property type="match status" value="1"/>
</dbReference>
<accession>A0ABM1BCY0</accession>
<feature type="binding site" evidence="8">
    <location>
        <begin position="66"/>
        <end position="73"/>
    </location>
    <ligand>
        <name>ATP</name>
        <dbReference type="ChEBI" id="CHEBI:30616"/>
    </ligand>
</feature>
<feature type="binding site" evidence="8">
    <location>
        <position position="12"/>
    </location>
    <ligand>
        <name>[4Fe-4S] cluster</name>
        <dbReference type="ChEBI" id="CHEBI:49883"/>
        <label>1</label>
    </ligand>
</feature>
<keyword evidence="10" id="KW-1185">Reference proteome</keyword>
<comment type="similarity">
    <text evidence="8">Belongs to the Mrp/NBP35 ATP-binding proteins family. NUBP1/NBP35 subfamily.</text>
</comment>
<keyword evidence="4 8" id="KW-0547">Nucleotide-binding</keyword>
<keyword evidence="3 8" id="KW-0479">Metal-binding</keyword>
<dbReference type="GeneID" id="106463930"/>
<feature type="region of interest" description="Disordered" evidence="9">
    <location>
        <begin position="1"/>
        <end position="24"/>
    </location>
</feature>
<keyword evidence="7 8" id="KW-0411">Iron-sulfur</keyword>
<keyword evidence="1 8" id="KW-0004">4Fe-4S</keyword>
<proteinExistence type="inferred from homology"/>
<feature type="binding site" evidence="8">
    <location>
        <position position="35"/>
    </location>
    <ligand>
        <name>[4Fe-4S] cluster</name>
        <dbReference type="ChEBI" id="CHEBI:49883"/>
        <label>1</label>
    </ligand>
</feature>
<dbReference type="SUPFAM" id="SSF52540">
    <property type="entry name" value="P-loop containing nucleoside triphosphate hydrolases"/>
    <property type="match status" value="1"/>
</dbReference>
<gene>
    <name evidence="11" type="primary">LOC106463930</name>
</gene>
<comment type="subcellular location">
    <subcellularLocation>
        <location evidence="8">Cytoplasm</location>
    </subcellularLocation>
</comment>
<keyword evidence="5 8" id="KW-0067">ATP-binding</keyword>
<dbReference type="InterPro" id="IPR033756">
    <property type="entry name" value="YlxH/NBP35"/>
</dbReference>
<evidence type="ECO:0000256" key="3">
    <source>
        <dbReference type="ARBA" id="ARBA00022723"/>
    </source>
</evidence>
<dbReference type="RefSeq" id="XP_013779473.1">
    <property type="nucleotide sequence ID" value="XM_013924019.2"/>
</dbReference>
<dbReference type="InterPro" id="IPR028601">
    <property type="entry name" value="NUBP1/Nbp35"/>
</dbReference>
<dbReference type="CDD" id="cd02037">
    <property type="entry name" value="Mrp_NBP35"/>
    <property type="match status" value="1"/>
</dbReference>
<comment type="cofactor">
    <cofactor evidence="8">
        <name>[4Fe-4S] cluster</name>
        <dbReference type="ChEBI" id="CHEBI:49883"/>
    </cofactor>
    <text evidence="8">Binds 4 [4Fe-4S] clusters per heterotetramer. Contains two stable clusters in the N-termini of NUBP1 and two labile, bridging clusters between subunits of the NUBP1-NUBP2 heterotetramer.</text>
</comment>
<evidence type="ECO:0000256" key="8">
    <source>
        <dbReference type="HAMAP-Rule" id="MF_03038"/>
    </source>
</evidence>
<dbReference type="Proteomes" id="UP000694941">
    <property type="component" value="Unplaced"/>
</dbReference>
<keyword evidence="2 8" id="KW-0963">Cytoplasm</keyword>
<name>A0ABM1BCY0_LIMPO</name>
<evidence type="ECO:0000313" key="10">
    <source>
        <dbReference type="Proteomes" id="UP000694941"/>
    </source>
</evidence>